<protein>
    <submittedName>
        <fullName evidence="2">Uncharacterized protein</fullName>
    </submittedName>
</protein>
<proteinExistence type="predicted"/>
<name>C3MXM8_SACI4</name>
<evidence type="ECO:0000256" key="1">
    <source>
        <dbReference type="SAM" id="Phobius"/>
    </source>
</evidence>
<sequence>MLVPKIYAEIALGFDSIMLITALLFRKPKPKKKQSKEQLTNGKLLGYYLVGGSALALLVGHYAFYTTYVTYFTGLLIDAFVFYLGLEVLRRV</sequence>
<dbReference type="EMBL" id="CP001400">
    <property type="protein sequence ID" value="ACP38562.1"/>
    <property type="molecule type" value="Genomic_DNA"/>
</dbReference>
<gene>
    <name evidence="2" type="ordered locus">M1425_1817</name>
</gene>
<feature type="transmembrane region" description="Helical" evidence="1">
    <location>
        <begin position="45"/>
        <end position="65"/>
    </location>
</feature>
<dbReference type="HOGENOM" id="CLU_2406497_0_0_2"/>
<keyword evidence="1" id="KW-1133">Transmembrane helix</keyword>
<evidence type="ECO:0000313" key="2">
    <source>
        <dbReference type="EMBL" id="ACP38562.1"/>
    </source>
</evidence>
<dbReference type="AlphaFoldDB" id="C3MXM8"/>
<evidence type="ECO:0000313" key="3">
    <source>
        <dbReference type="Proteomes" id="UP000001350"/>
    </source>
</evidence>
<keyword evidence="1" id="KW-0472">Membrane</keyword>
<accession>C3MXM8</accession>
<feature type="transmembrane region" description="Helical" evidence="1">
    <location>
        <begin position="71"/>
        <end position="89"/>
    </location>
</feature>
<keyword evidence="1" id="KW-0812">Transmembrane</keyword>
<reference evidence="2 3" key="1">
    <citation type="journal article" date="2009" name="Proc. Natl. Acad. Sci. U.S.A.">
        <title>Biogeography of the Sulfolobus islandicus pan-genome.</title>
        <authorList>
            <person name="Reno M.L."/>
            <person name="Held N.L."/>
            <person name="Fields C.J."/>
            <person name="Burke P.V."/>
            <person name="Whitaker R.J."/>
        </authorList>
    </citation>
    <scope>NUCLEOTIDE SEQUENCE [LARGE SCALE GENOMIC DNA]</scope>
    <source>
        <strain evidence="3">M.14.25 / Kamchatka #1</strain>
    </source>
</reference>
<dbReference type="Proteomes" id="UP000001350">
    <property type="component" value="Chromosome"/>
</dbReference>
<dbReference type="KEGG" id="sia:M1425_1817"/>
<feature type="transmembrane region" description="Helical" evidence="1">
    <location>
        <begin position="6"/>
        <end position="25"/>
    </location>
</feature>
<organism evidence="2 3">
    <name type="scientific">Saccharolobus islandicus (strain M.14.25 / Kamchatka #1)</name>
    <name type="common">Sulfolobus islandicus</name>
    <dbReference type="NCBI Taxonomy" id="427317"/>
    <lineage>
        <taxon>Archaea</taxon>
        <taxon>Thermoproteota</taxon>
        <taxon>Thermoprotei</taxon>
        <taxon>Sulfolobales</taxon>
        <taxon>Sulfolobaceae</taxon>
        <taxon>Saccharolobus</taxon>
    </lineage>
</organism>